<dbReference type="Gene3D" id="3.20.20.210">
    <property type="match status" value="1"/>
</dbReference>
<dbReference type="InterPro" id="IPR000257">
    <property type="entry name" value="Uroporphyrinogen_deCOase"/>
</dbReference>
<proteinExistence type="predicted"/>
<protein>
    <submittedName>
        <fullName evidence="2">Uroporphyrinogen III decarboxylase</fullName>
        <ecNumber evidence="2">4.1.1.37</ecNumber>
    </submittedName>
</protein>
<dbReference type="SUPFAM" id="SSF51726">
    <property type="entry name" value="UROD/MetE-like"/>
    <property type="match status" value="1"/>
</dbReference>
<accession>A0A380EJG3</accession>
<dbReference type="GO" id="GO:0004853">
    <property type="term" value="F:uroporphyrinogen decarboxylase activity"/>
    <property type="evidence" value="ECO:0007669"/>
    <property type="project" value="UniProtKB-EC"/>
</dbReference>
<evidence type="ECO:0000313" key="2">
    <source>
        <dbReference type="EMBL" id="SUL36617.1"/>
    </source>
</evidence>
<dbReference type="Pfam" id="PF01208">
    <property type="entry name" value="URO-D"/>
    <property type="match status" value="1"/>
</dbReference>
<dbReference type="EC" id="4.1.1.37" evidence="2"/>
<dbReference type="GO" id="GO:0006779">
    <property type="term" value="P:porphyrin-containing compound biosynthetic process"/>
    <property type="evidence" value="ECO:0007669"/>
    <property type="project" value="InterPro"/>
</dbReference>
<gene>
    <name evidence="2" type="primary">hemE_1</name>
    <name evidence="2" type="ORF">NCTC10702_02874</name>
</gene>
<sequence>MPVILFGVGASHLINEWNDLPIDVLGLDWRTSINQAQQLGVTKTLQGNLDPSIY</sequence>
<dbReference type="AlphaFoldDB" id="A0A380EJG3"/>
<evidence type="ECO:0000259" key="1">
    <source>
        <dbReference type="Pfam" id="PF01208"/>
    </source>
</evidence>
<keyword evidence="2" id="KW-0456">Lyase</keyword>
<evidence type="ECO:0000313" key="3">
    <source>
        <dbReference type="Proteomes" id="UP000254116"/>
    </source>
</evidence>
<reference evidence="2 3" key="1">
    <citation type="submission" date="2018-06" db="EMBL/GenBank/DDBJ databases">
        <authorList>
            <consortium name="Pathogen Informatics"/>
            <person name="Doyle S."/>
        </authorList>
    </citation>
    <scope>NUCLEOTIDE SEQUENCE [LARGE SCALE GENOMIC DNA]</scope>
    <source>
        <strain evidence="2 3">NCTC10702</strain>
    </source>
</reference>
<dbReference type="InterPro" id="IPR038071">
    <property type="entry name" value="UROD/MetE-like_sf"/>
</dbReference>
<dbReference type="Proteomes" id="UP000254116">
    <property type="component" value="Unassembled WGS sequence"/>
</dbReference>
<name>A0A380EJG3_STAAU</name>
<dbReference type="EMBL" id="UHBY01000003">
    <property type="protein sequence ID" value="SUL36617.1"/>
    <property type="molecule type" value="Genomic_DNA"/>
</dbReference>
<organism evidence="2 3">
    <name type="scientific">Staphylococcus aureus</name>
    <dbReference type="NCBI Taxonomy" id="1280"/>
    <lineage>
        <taxon>Bacteria</taxon>
        <taxon>Bacillati</taxon>
        <taxon>Bacillota</taxon>
        <taxon>Bacilli</taxon>
        <taxon>Bacillales</taxon>
        <taxon>Staphylococcaceae</taxon>
        <taxon>Staphylococcus</taxon>
    </lineage>
</organism>
<feature type="domain" description="Uroporphyrinogen decarboxylase (URO-D)" evidence="1">
    <location>
        <begin position="2"/>
        <end position="52"/>
    </location>
</feature>